<organism evidence="3 4">
    <name type="scientific">Marasmius oreades</name>
    <name type="common">fairy-ring Marasmius</name>
    <dbReference type="NCBI Taxonomy" id="181124"/>
    <lineage>
        <taxon>Eukaryota</taxon>
        <taxon>Fungi</taxon>
        <taxon>Dikarya</taxon>
        <taxon>Basidiomycota</taxon>
        <taxon>Agaricomycotina</taxon>
        <taxon>Agaricomycetes</taxon>
        <taxon>Agaricomycetidae</taxon>
        <taxon>Agaricales</taxon>
        <taxon>Marasmiineae</taxon>
        <taxon>Marasmiaceae</taxon>
        <taxon>Marasmius</taxon>
    </lineage>
</organism>
<dbReference type="KEGG" id="more:E1B28_013669"/>
<keyword evidence="4" id="KW-1185">Reference proteome</keyword>
<feature type="region of interest" description="Disordered" evidence="2">
    <location>
        <begin position="196"/>
        <end position="219"/>
    </location>
</feature>
<dbReference type="AlphaFoldDB" id="A0A9P7UN10"/>
<name>A0A9P7UN10_9AGAR</name>
<evidence type="ECO:0000256" key="2">
    <source>
        <dbReference type="SAM" id="MobiDB-lite"/>
    </source>
</evidence>
<dbReference type="OrthoDB" id="2793736at2759"/>
<evidence type="ECO:0000313" key="3">
    <source>
        <dbReference type="EMBL" id="KAG7087723.1"/>
    </source>
</evidence>
<evidence type="ECO:0000313" key="4">
    <source>
        <dbReference type="Proteomes" id="UP001049176"/>
    </source>
</evidence>
<dbReference type="RefSeq" id="XP_043004194.1">
    <property type="nucleotide sequence ID" value="XM_043158839.1"/>
</dbReference>
<keyword evidence="1" id="KW-0175">Coiled coil</keyword>
<dbReference type="Proteomes" id="UP001049176">
    <property type="component" value="Chromosome 9"/>
</dbReference>
<gene>
    <name evidence="3" type="ORF">E1B28_013669</name>
</gene>
<dbReference type="GeneID" id="66082744"/>
<feature type="coiled-coil region" evidence="1">
    <location>
        <begin position="58"/>
        <end position="88"/>
    </location>
</feature>
<comment type="caution">
    <text evidence="3">The sequence shown here is derived from an EMBL/GenBank/DDBJ whole genome shotgun (WGS) entry which is preliminary data.</text>
</comment>
<protein>
    <submittedName>
        <fullName evidence="3">Uncharacterized protein</fullName>
    </submittedName>
</protein>
<accession>A0A9P7UN10</accession>
<proteinExistence type="predicted"/>
<sequence>MACLHSPASLIPRSDNASSVPSSVFREAVEKDPVMSTFQWKSPLLQATPSSSSSLPDISSLSSRLRRLDDLLNALRELHQLFQTATDREISTRGAEIISLVEVAQSTLTKARIHLWRYSPCPVHFHPHKRLYFLVLKDLKIRGSCFDVSLRRRWGVLVFHLSEDFKWGGSYRTFYASSFGAPRKPSSGRVNTAFDATAKQDTPSTESMPPPSAFPTSEGISSLSLLAPRRKAKPLDIIEFFPDVALSLQARRPMKQRFGIFCTPKTSMFRPPPIAHRGKAFVRGASRHSLISD</sequence>
<dbReference type="EMBL" id="CM032189">
    <property type="protein sequence ID" value="KAG7087723.1"/>
    <property type="molecule type" value="Genomic_DNA"/>
</dbReference>
<evidence type="ECO:0000256" key="1">
    <source>
        <dbReference type="SAM" id="Coils"/>
    </source>
</evidence>
<reference evidence="3" key="1">
    <citation type="journal article" date="2021" name="Genome Biol. Evol.">
        <title>The assembled and annotated genome of the fairy-ring fungus Marasmius oreades.</title>
        <authorList>
            <person name="Hiltunen M."/>
            <person name="Ament-Velasquez S.L."/>
            <person name="Johannesson H."/>
        </authorList>
    </citation>
    <scope>NUCLEOTIDE SEQUENCE</scope>
    <source>
        <strain evidence="3">03SP1</strain>
    </source>
</reference>